<comment type="caution">
    <text evidence="1">The sequence shown here is derived from an EMBL/GenBank/DDBJ whole genome shotgun (WGS) entry which is preliminary data.</text>
</comment>
<name>A0ABU0LYG2_9BACT</name>
<dbReference type="RefSeq" id="WP_256547559.1">
    <property type="nucleotide sequence ID" value="NZ_CP101809.1"/>
</dbReference>
<sequence length="96" mass="11130">MSYYATGKIKIAKHAVVRAKERIPGLKKLSDLECDIKINQIANEAYESRNIFIFSNPDESKIYYLIDSSYWVNNKPICMVFKKSENLVVSFIYAKN</sequence>
<reference evidence="1" key="1">
    <citation type="submission" date="2023-07" db="EMBL/GenBank/DDBJ databases">
        <title>Genomic Encyclopedia of Type Strains, Phase IV (KMG-IV): sequencing the most valuable type-strain genomes for metagenomic binning, comparative biology and taxonomic classification.</title>
        <authorList>
            <person name="Goeker M."/>
        </authorList>
    </citation>
    <scope>NUCLEOTIDE SEQUENCE [LARGE SCALE GENOMIC DNA]</scope>
    <source>
        <strain evidence="1">DSM 21204</strain>
    </source>
</reference>
<keyword evidence="2" id="KW-1185">Reference proteome</keyword>
<evidence type="ECO:0000313" key="1">
    <source>
        <dbReference type="EMBL" id="MDQ0513742.1"/>
    </source>
</evidence>
<evidence type="ECO:0008006" key="3">
    <source>
        <dbReference type="Google" id="ProtNLM"/>
    </source>
</evidence>
<evidence type="ECO:0000313" key="2">
    <source>
        <dbReference type="Proteomes" id="UP001240643"/>
    </source>
</evidence>
<proteinExistence type="predicted"/>
<gene>
    <name evidence="1" type="ORF">J2Z62_000180</name>
</gene>
<dbReference type="Proteomes" id="UP001240643">
    <property type="component" value="Unassembled WGS sequence"/>
</dbReference>
<organism evidence="1 2">
    <name type="scientific">Mycoplasmoides fastidiosum</name>
    <dbReference type="NCBI Taxonomy" id="92758"/>
    <lineage>
        <taxon>Bacteria</taxon>
        <taxon>Bacillati</taxon>
        <taxon>Mycoplasmatota</taxon>
        <taxon>Mycoplasmoidales</taxon>
        <taxon>Mycoplasmoidaceae</taxon>
        <taxon>Mycoplasmoides</taxon>
    </lineage>
</organism>
<dbReference type="EMBL" id="JAUSWO010000001">
    <property type="protein sequence ID" value="MDQ0513742.1"/>
    <property type="molecule type" value="Genomic_DNA"/>
</dbReference>
<protein>
    <recommendedName>
        <fullName evidence="3">DUF4258 domain-containing protein</fullName>
    </recommendedName>
</protein>
<accession>A0ABU0LYG2</accession>